<reference evidence="10" key="1">
    <citation type="journal article" date="2023" name="BMC Genomics">
        <title>Chromosome-level genome assemblies of Cutaneotrichosporon spp. (Trichosporonales, Basidiomycota) reveal imbalanced evolution between nucleotide sequences and chromosome synteny.</title>
        <authorList>
            <person name="Kobayashi Y."/>
            <person name="Kayamori A."/>
            <person name="Aoki K."/>
            <person name="Shiwa Y."/>
            <person name="Matsutani M."/>
            <person name="Fujita N."/>
            <person name="Sugita T."/>
            <person name="Iwasaki W."/>
            <person name="Tanaka N."/>
            <person name="Takashima M."/>
        </authorList>
    </citation>
    <scope>NUCLEOTIDE SEQUENCE</scope>
    <source>
        <strain evidence="10">HIS019</strain>
    </source>
</reference>
<accession>A0AA48QVT8</accession>
<keyword evidence="7 9" id="KW-0472">Membrane</keyword>
<evidence type="ECO:0000313" key="10">
    <source>
        <dbReference type="EMBL" id="BEI91683.1"/>
    </source>
</evidence>
<proteinExistence type="inferred from homology"/>
<feature type="transmembrane region" description="Helical" evidence="9">
    <location>
        <begin position="140"/>
        <end position="161"/>
    </location>
</feature>
<keyword evidence="5 9" id="KW-1133">Transmembrane helix</keyword>
<feature type="transmembrane region" description="Helical" evidence="9">
    <location>
        <begin position="49"/>
        <end position="72"/>
    </location>
</feature>
<evidence type="ECO:0000256" key="3">
    <source>
        <dbReference type="ARBA" id="ARBA00022448"/>
    </source>
</evidence>
<evidence type="ECO:0000256" key="7">
    <source>
        <dbReference type="ARBA" id="ARBA00023136"/>
    </source>
</evidence>
<feature type="transmembrane region" description="Helical" evidence="9">
    <location>
        <begin position="367"/>
        <end position="389"/>
    </location>
</feature>
<keyword evidence="11" id="KW-1185">Reference proteome</keyword>
<evidence type="ECO:0000256" key="6">
    <source>
        <dbReference type="ARBA" id="ARBA00023065"/>
    </source>
</evidence>
<feature type="region of interest" description="Disordered" evidence="8">
    <location>
        <begin position="574"/>
        <end position="600"/>
    </location>
</feature>
<feature type="transmembrane region" description="Helical" evidence="9">
    <location>
        <begin position="326"/>
        <end position="347"/>
    </location>
</feature>
<dbReference type="Proteomes" id="UP001233271">
    <property type="component" value="Chromosome 4"/>
</dbReference>
<dbReference type="Gene3D" id="1.20.1250.20">
    <property type="entry name" value="MFS general substrate transporter like domains"/>
    <property type="match status" value="2"/>
</dbReference>
<dbReference type="SUPFAM" id="SSF103473">
    <property type="entry name" value="MFS general substrate transporter"/>
    <property type="match status" value="1"/>
</dbReference>
<evidence type="ECO:0000256" key="8">
    <source>
        <dbReference type="SAM" id="MobiDB-lite"/>
    </source>
</evidence>
<dbReference type="InterPro" id="IPR036259">
    <property type="entry name" value="MFS_trans_sf"/>
</dbReference>
<evidence type="ECO:0000256" key="2">
    <source>
        <dbReference type="ARBA" id="ARBA00008335"/>
    </source>
</evidence>
<feature type="compositionally biased region" description="Basic and acidic residues" evidence="8">
    <location>
        <begin position="587"/>
        <end position="600"/>
    </location>
</feature>
<dbReference type="InterPro" id="IPR011701">
    <property type="entry name" value="MFS"/>
</dbReference>
<dbReference type="KEGG" id="ccac:CcaHIS019_0405030"/>
<protein>
    <submittedName>
        <fullName evidence="10">Uncharacterized protein</fullName>
    </submittedName>
</protein>
<feature type="transmembrane region" description="Helical" evidence="9">
    <location>
        <begin position="204"/>
        <end position="225"/>
    </location>
</feature>
<feature type="transmembrane region" description="Helical" evidence="9">
    <location>
        <begin position="466"/>
        <end position="486"/>
    </location>
</feature>
<evidence type="ECO:0000256" key="1">
    <source>
        <dbReference type="ARBA" id="ARBA00004127"/>
    </source>
</evidence>
<feature type="transmembrane region" description="Helical" evidence="9">
    <location>
        <begin position="396"/>
        <end position="414"/>
    </location>
</feature>
<keyword evidence="6" id="KW-0406">Ion transport</keyword>
<sequence length="600" mass="65834">MAELYDKPGKAGKAAELGADMSDVVVDEKSPGVRRIEAISSCFTSWHKWTLFLSIFFVAYAYGLDGTLRYFYQNYATAEWNNQALISTLNVIRAVVAAAVQPAYAKISDYFGRVSVLFLSVIFYLVGTIVMAAAKNMETFAGGTIIYQFGFSGLMILVEILIADTTSLRNRLFFSYIPAMPFIINAWVSGHIVEAVMGSTTWQWGIGMWAIILPALTIPLFYSLISAERRAYKQGLLDDVPNPYRHILSVRLWREFFVQSDIIGLFFLAATISLILVPLTLAGGITDSWRTARTITPLVVGAVVAFPCFIIWEAKFASHPLMPFHVFRKLPVLCGFGIALMLNTAWYTQGDYLYTTLQVAFGKDIKTSTYVTNIYSFTSTIVGIILGLTVRHVRRLKPFVIAGSLLFVLAFGLLIRYRGGHSMSDFAGLVGAEVVLGIAGGFVPYTTQASMQAEVSHERTATITSLYYSSYNIGSGIGNTIAGAIWTNTMPKHLRSNLERAGVANATAIATDVYGDPFTWILTNAPGTPAREAVDIAYREVQRFLTIAGISISCLLVLFSLGLSDHRLTDKQSLDNAEGDSVTVSDGDARQAEEEEGRGV</sequence>
<dbReference type="FunFam" id="1.20.1250.20:FF:000197">
    <property type="entry name" value="Siderophore iron transporter 1"/>
    <property type="match status" value="1"/>
</dbReference>
<evidence type="ECO:0000256" key="9">
    <source>
        <dbReference type="SAM" id="Phobius"/>
    </source>
</evidence>
<feature type="transmembrane region" description="Helical" evidence="9">
    <location>
        <begin position="544"/>
        <end position="563"/>
    </location>
</feature>
<keyword evidence="3" id="KW-0813">Transport</keyword>
<dbReference type="RefSeq" id="XP_060456948.1">
    <property type="nucleotide sequence ID" value="XM_060600346.1"/>
</dbReference>
<dbReference type="AlphaFoldDB" id="A0AA48QVT8"/>
<gene>
    <name evidence="10" type="ORF">CcaverHIS019_0405030</name>
</gene>
<feature type="transmembrane region" description="Helical" evidence="9">
    <location>
        <begin position="426"/>
        <end position="445"/>
    </location>
</feature>
<comment type="subcellular location">
    <subcellularLocation>
        <location evidence="1">Endomembrane system</location>
        <topology evidence="1">Multi-pass membrane protein</topology>
    </subcellularLocation>
</comment>
<comment type="similarity">
    <text evidence="2">Belongs to the major facilitator superfamily.</text>
</comment>
<dbReference type="EMBL" id="AP028215">
    <property type="protein sequence ID" value="BEI91683.1"/>
    <property type="molecule type" value="Genomic_DNA"/>
</dbReference>
<feature type="transmembrane region" description="Helical" evidence="9">
    <location>
        <begin position="173"/>
        <end position="192"/>
    </location>
</feature>
<dbReference type="GeneID" id="85495553"/>
<dbReference type="GO" id="GO:0005886">
    <property type="term" value="C:plasma membrane"/>
    <property type="evidence" value="ECO:0007669"/>
    <property type="project" value="TreeGrafter"/>
</dbReference>
<name>A0AA48QVT8_9TREE</name>
<evidence type="ECO:0000313" key="11">
    <source>
        <dbReference type="Proteomes" id="UP001233271"/>
    </source>
</evidence>
<keyword evidence="4 9" id="KW-0812">Transmembrane</keyword>
<feature type="transmembrane region" description="Helical" evidence="9">
    <location>
        <begin position="295"/>
        <end position="314"/>
    </location>
</feature>
<dbReference type="PANTHER" id="PTHR23501:SF92">
    <property type="entry name" value="GLUTATHIONE EXCHANGER 1-RELATED"/>
    <property type="match status" value="1"/>
</dbReference>
<feature type="transmembrane region" description="Helical" evidence="9">
    <location>
        <begin position="262"/>
        <end position="283"/>
    </location>
</feature>
<dbReference type="GO" id="GO:0006811">
    <property type="term" value="P:monoatomic ion transport"/>
    <property type="evidence" value="ECO:0007669"/>
    <property type="project" value="UniProtKB-KW"/>
</dbReference>
<dbReference type="PANTHER" id="PTHR23501">
    <property type="entry name" value="MAJOR FACILITATOR SUPERFAMILY"/>
    <property type="match status" value="1"/>
</dbReference>
<evidence type="ECO:0000256" key="4">
    <source>
        <dbReference type="ARBA" id="ARBA00022692"/>
    </source>
</evidence>
<evidence type="ECO:0000256" key="5">
    <source>
        <dbReference type="ARBA" id="ARBA00022989"/>
    </source>
</evidence>
<dbReference type="Pfam" id="PF07690">
    <property type="entry name" value="MFS_1"/>
    <property type="match status" value="1"/>
</dbReference>
<dbReference type="GO" id="GO:0012505">
    <property type="term" value="C:endomembrane system"/>
    <property type="evidence" value="ECO:0007669"/>
    <property type="project" value="UniProtKB-SubCell"/>
</dbReference>
<dbReference type="GO" id="GO:0022857">
    <property type="term" value="F:transmembrane transporter activity"/>
    <property type="evidence" value="ECO:0007669"/>
    <property type="project" value="InterPro"/>
</dbReference>
<feature type="transmembrane region" description="Helical" evidence="9">
    <location>
        <begin position="116"/>
        <end position="134"/>
    </location>
</feature>
<organism evidence="10 11">
    <name type="scientific">Cutaneotrichosporon cavernicola</name>
    <dbReference type="NCBI Taxonomy" id="279322"/>
    <lineage>
        <taxon>Eukaryota</taxon>
        <taxon>Fungi</taxon>
        <taxon>Dikarya</taxon>
        <taxon>Basidiomycota</taxon>
        <taxon>Agaricomycotina</taxon>
        <taxon>Tremellomycetes</taxon>
        <taxon>Trichosporonales</taxon>
        <taxon>Trichosporonaceae</taxon>
        <taxon>Cutaneotrichosporon</taxon>
    </lineage>
</organism>